<evidence type="ECO:0000313" key="3">
    <source>
        <dbReference type="Proteomes" id="UP000558089"/>
    </source>
</evidence>
<comment type="caution">
    <text evidence="2">The sequence shown here is derived from an EMBL/GenBank/DDBJ whole genome shotgun (WGS) entry which is preliminary data.</text>
</comment>
<feature type="transmembrane region" description="Helical" evidence="1">
    <location>
        <begin position="121"/>
        <end position="136"/>
    </location>
</feature>
<dbReference type="Proteomes" id="UP000558089">
    <property type="component" value="Unassembled WGS sequence"/>
</dbReference>
<feature type="transmembrane region" description="Helical" evidence="1">
    <location>
        <begin position="20"/>
        <end position="38"/>
    </location>
</feature>
<feature type="transmembrane region" description="Helical" evidence="1">
    <location>
        <begin position="53"/>
        <end position="73"/>
    </location>
</feature>
<evidence type="ECO:0000313" key="2">
    <source>
        <dbReference type="EMBL" id="NVN19746.1"/>
    </source>
</evidence>
<protein>
    <submittedName>
        <fullName evidence="2">Uncharacterized protein</fullName>
    </submittedName>
</protein>
<accession>A0A850NKQ5</accession>
<gene>
    <name evidence="2" type="ORF">GUA46_15465</name>
</gene>
<reference evidence="2 3" key="1">
    <citation type="submission" date="2020-01" db="EMBL/GenBank/DDBJ databases">
        <title>Draft Genome Analysis of Muricauda sp. HICW Isolated from coastal seawater of PR China.</title>
        <authorList>
            <person name="Chen M.-X."/>
        </authorList>
    </citation>
    <scope>NUCLEOTIDE SEQUENCE [LARGE SCALE GENOMIC DNA]</scope>
    <source>
        <strain evidence="2 3">HICW</strain>
    </source>
</reference>
<dbReference type="AlphaFoldDB" id="A0A850NKQ5"/>
<proteinExistence type="predicted"/>
<keyword evidence="1" id="KW-1133">Transmembrane helix</keyword>
<dbReference type="RefSeq" id="WP_176621250.1">
    <property type="nucleotide sequence ID" value="NZ_WYET01000009.1"/>
</dbReference>
<sequence length="166" mass="18364">MAQKTSNQFTPGGFIKVMSFLHLGIATTPVILAILFYFNADAQELSTSDTNDIFLAIVPVVALTSIFLGDLIFKKTLRSVSQKNGLREKLTKFQTASIIKYALLEGASLFSIVIFSNTQNLTYLIIGVVLIGYLYLQRPTKSKIESALDLKGAEKAKFDRIHEPVD</sequence>
<keyword evidence="1" id="KW-0812">Transmembrane</keyword>
<feature type="transmembrane region" description="Helical" evidence="1">
    <location>
        <begin position="93"/>
        <end position="115"/>
    </location>
</feature>
<organism evidence="2 3">
    <name type="scientific">Flagellimonas chongwuensis</name>
    <dbReference type="NCBI Taxonomy" id="2697365"/>
    <lineage>
        <taxon>Bacteria</taxon>
        <taxon>Pseudomonadati</taxon>
        <taxon>Bacteroidota</taxon>
        <taxon>Flavobacteriia</taxon>
        <taxon>Flavobacteriales</taxon>
        <taxon>Flavobacteriaceae</taxon>
        <taxon>Flagellimonas</taxon>
    </lineage>
</organism>
<keyword evidence="3" id="KW-1185">Reference proteome</keyword>
<keyword evidence="1" id="KW-0472">Membrane</keyword>
<name>A0A850NKQ5_9FLAO</name>
<evidence type="ECO:0000256" key="1">
    <source>
        <dbReference type="SAM" id="Phobius"/>
    </source>
</evidence>
<dbReference type="EMBL" id="WYET01000009">
    <property type="protein sequence ID" value="NVN19746.1"/>
    <property type="molecule type" value="Genomic_DNA"/>
</dbReference>